<keyword evidence="4" id="KW-1185">Reference proteome</keyword>
<keyword evidence="2" id="KW-1133">Transmembrane helix</keyword>
<keyword evidence="2" id="KW-0812">Transmembrane</keyword>
<name>K0RS39_THAOC</name>
<gene>
    <name evidence="3" type="ORF">THAOC_24342</name>
</gene>
<proteinExistence type="predicted"/>
<reference evidence="3 4" key="1">
    <citation type="journal article" date="2012" name="Genome Biol.">
        <title>Genome and low-iron response of an oceanic diatom adapted to chronic iron limitation.</title>
        <authorList>
            <person name="Lommer M."/>
            <person name="Specht M."/>
            <person name="Roy A.S."/>
            <person name="Kraemer L."/>
            <person name="Andreson R."/>
            <person name="Gutowska M.A."/>
            <person name="Wolf J."/>
            <person name="Bergner S.V."/>
            <person name="Schilhabel M.B."/>
            <person name="Klostermeier U.C."/>
            <person name="Beiko R.G."/>
            <person name="Rosenstiel P."/>
            <person name="Hippler M."/>
            <person name="Laroche J."/>
        </authorList>
    </citation>
    <scope>NUCLEOTIDE SEQUENCE [LARGE SCALE GENOMIC DNA]</scope>
    <source>
        <strain evidence="3 4">CCMP1005</strain>
    </source>
</reference>
<feature type="transmembrane region" description="Helical" evidence="2">
    <location>
        <begin position="643"/>
        <end position="665"/>
    </location>
</feature>
<feature type="region of interest" description="Disordered" evidence="1">
    <location>
        <begin position="1"/>
        <end position="50"/>
    </location>
</feature>
<dbReference type="Proteomes" id="UP000266841">
    <property type="component" value="Unassembled WGS sequence"/>
</dbReference>
<dbReference type="EMBL" id="AGNL01033025">
    <property type="protein sequence ID" value="EJK55870.1"/>
    <property type="molecule type" value="Genomic_DNA"/>
</dbReference>
<evidence type="ECO:0000256" key="2">
    <source>
        <dbReference type="SAM" id="Phobius"/>
    </source>
</evidence>
<keyword evidence="2" id="KW-0472">Membrane</keyword>
<protein>
    <submittedName>
        <fullName evidence="3">Uncharacterized protein</fullName>
    </submittedName>
</protein>
<dbReference type="AlphaFoldDB" id="K0RS39"/>
<evidence type="ECO:0000313" key="3">
    <source>
        <dbReference type="EMBL" id="EJK55870.1"/>
    </source>
</evidence>
<dbReference type="eggNOG" id="ENOG502S3SR">
    <property type="taxonomic scope" value="Eukaryota"/>
</dbReference>
<organism evidence="3 4">
    <name type="scientific">Thalassiosira oceanica</name>
    <name type="common">Marine diatom</name>
    <dbReference type="NCBI Taxonomy" id="159749"/>
    <lineage>
        <taxon>Eukaryota</taxon>
        <taxon>Sar</taxon>
        <taxon>Stramenopiles</taxon>
        <taxon>Ochrophyta</taxon>
        <taxon>Bacillariophyta</taxon>
        <taxon>Coscinodiscophyceae</taxon>
        <taxon>Thalassiosirophycidae</taxon>
        <taxon>Thalassiosirales</taxon>
        <taxon>Thalassiosiraceae</taxon>
        <taxon>Thalassiosira</taxon>
    </lineage>
</organism>
<feature type="transmembrane region" description="Helical" evidence="2">
    <location>
        <begin position="974"/>
        <end position="995"/>
    </location>
</feature>
<evidence type="ECO:0000256" key="1">
    <source>
        <dbReference type="SAM" id="MobiDB-lite"/>
    </source>
</evidence>
<dbReference type="OMA" id="KYWFATS"/>
<comment type="caution">
    <text evidence="3">The sequence shown here is derived from an EMBL/GenBank/DDBJ whole genome shotgun (WGS) entry which is preliminary data.</text>
</comment>
<sequence length="1004" mass="113086">MSMYEDNTPATKASRQQTIQRRSFTERTRTTNAARQQTMQRRSFTERTSPAEPYVKNCRKHFFRNRMALCLLAVACNWGTSLRIANRLATGAIEAPSLDVVVDTCRTSFEITREERARYSNCVESQMNECNSRLDDSIRNEDTRIHELSKENGAIVDRMIEAANNCSQSYAAFRDKTEDWTAAGGRVPLHMAYPESSCTAEDLFRFNQTLLGTQNILAQQAQVIQVVDEYSKESTTTVKRLGSDVSNLTLSTNDLTEYIKARATYDAHYLDQKTQRLQDALYDILVAMDPAKLPPVNVSDLLTGVNAAAVDLLACISLNREARMSDGSRCQPNLASMIHNFSDDAKQKVQILIDALYEYRQRMVEYKNNVSTAYNVAKRFYSGAKAFIGALNVFTGSWFGIGETDFFPVDVEFPDVDAIVQGTGIFRKIDDLWEKITPKIDAFFSGIASLPSDVKTRFETLVNDVNLRNSVKILDLLQLVLPDDYDPPTYQGTLRDDLHPAEEIASFQNASREFVSKIRSAIGMISNERKSYHDEGTVDLNIPTFNMTKIKSKATSIQLDFEDFQRPEADFDLWFLRLTDLSDGFVLVDYVFRLYVSIRLILKYWFATSLPTPTVDIRSNKVVRNPLKMHPARALVTFLSSQLGGFILVGLLSVWLVSILTTLYIPLMESYKSGCIVVNEKGAFVANNLYSMAYNHAYQDGSRLLVEGTDAFNLKRRDACNSRYTTSAALQNNMTSNFATYSAFRDETSTSVDRVERCIDKRELHSEFRDRCCAYMSDSDCEGSAKASNMACPFDDGLLYSRNPVIYGPDGLALASPSCSLDASGDDWAINDAIFDCNNLETCPDTCPKPRRNLLKATGEYCGCTFEWYLHAKWMGAALAALLYVLMNGARVFFFSGLTRVLWKYLYPNQFTVFASCDLDGSLITSSSGRRALHHENILRAIQTRTFKGTSNDTSVTLRRKVDSCLRKFYSRGFALVLASLVANAAWIYIISVAAQPLRPSIWR</sequence>
<feature type="compositionally biased region" description="Low complexity" evidence="1">
    <location>
        <begin position="30"/>
        <end position="42"/>
    </location>
</feature>
<accession>K0RS39</accession>
<feature type="compositionally biased region" description="Polar residues" evidence="1">
    <location>
        <begin position="8"/>
        <end position="22"/>
    </location>
</feature>
<dbReference type="OrthoDB" id="206539at2759"/>
<evidence type="ECO:0000313" key="4">
    <source>
        <dbReference type="Proteomes" id="UP000266841"/>
    </source>
</evidence>